<evidence type="ECO:0000256" key="1">
    <source>
        <dbReference type="SAM" id="MobiDB-lite"/>
    </source>
</evidence>
<protein>
    <submittedName>
        <fullName evidence="3">Toluene efflux pump membrane transporter TtgE</fullName>
    </submittedName>
</protein>
<dbReference type="Gene3D" id="3.30.2090.10">
    <property type="entry name" value="Multidrug efflux transporter AcrB TolC docking domain, DN and DC subdomains"/>
    <property type="match status" value="2"/>
</dbReference>
<feature type="transmembrane region" description="Helical" evidence="2">
    <location>
        <begin position="464"/>
        <end position="489"/>
    </location>
</feature>
<dbReference type="InterPro" id="IPR027463">
    <property type="entry name" value="AcrB_DN_DC_subdom"/>
</dbReference>
<feature type="transmembrane region" description="Helical" evidence="2">
    <location>
        <begin position="510"/>
        <end position="532"/>
    </location>
</feature>
<keyword evidence="4" id="KW-1185">Reference proteome</keyword>
<dbReference type="Gene3D" id="3.30.70.1440">
    <property type="entry name" value="Multidrug efflux transporter AcrB pore domain"/>
    <property type="match status" value="2"/>
</dbReference>
<dbReference type="Pfam" id="PF00873">
    <property type="entry name" value="ACR_tran"/>
    <property type="match status" value="3"/>
</dbReference>
<dbReference type="RefSeq" id="WP_097804603.1">
    <property type="nucleotide sequence ID" value="NZ_FXYH01000006.1"/>
</dbReference>
<name>A0A238KF56_9RHOB</name>
<organism evidence="3 4">
    <name type="scientific">Pelagimonas varians</name>
    <dbReference type="NCBI Taxonomy" id="696760"/>
    <lineage>
        <taxon>Bacteria</taxon>
        <taxon>Pseudomonadati</taxon>
        <taxon>Pseudomonadota</taxon>
        <taxon>Alphaproteobacteria</taxon>
        <taxon>Rhodobacterales</taxon>
        <taxon>Roseobacteraceae</taxon>
        <taxon>Pelagimonas</taxon>
    </lineage>
</organism>
<dbReference type="GO" id="GO:0005886">
    <property type="term" value="C:plasma membrane"/>
    <property type="evidence" value="ECO:0007669"/>
    <property type="project" value="TreeGrafter"/>
</dbReference>
<feature type="transmembrane region" description="Helical" evidence="2">
    <location>
        <begin position="360"/>
        <end position="382"/>
    </location>
</feature>
<dbReference type="OrthoDB" id="9798415at2"/>
<proteinExistence type="predicted"/>
<feature type="transmembrane region" description="Helical" evidence="2">
    <location>
        <begin position="388"/>
        <end position="411"/>
    </location>
</feature>
<evidence type="ECO:0000313" key="3">
    <source>
        <dbReference type="EMBL" id="SMX40742.1"/>
    </source>
</evidence>
<gene>
    <name evidence="3" type="primary">ttgE</name>
    <name evidence="3" type="ORF">PEV8663_02103</name>
</gene>
<sequence length="1232" mass="134056">MTKIIDWAAERARMVIAFIVLSLVIGGFAYVSLPKEGEPDIEIPALFVSVPFPGISAADAEILLVKPMETELADLDGLKSMSATASEGYAGLALEFEFGWNKTKIMADVRDGMSNVQGEFPEGAEQYSINEINFSEFPILIVNLTGPIPERTMNKIAKDLQDRIEALDAVLEAGIAGDRDEMLEVVIDPLRLESYNVTAVELINVVRNNNQLIAAGEVRTDQGSFAVKIPSNFNEAQDVYNLPVKTNGNRSVTLGDLATINLTFEDREGTARYNGENTVALQVVKRKGFNIIDTSNEVRAVLEQARQDWPDELKAVLEVGTSNDQSRQVDSMVSQLEGSVLTAIALVMIVVLASLGLRPALLVGFAIPTSFLLCFLTLAIMGVTISNIVMFGLILAVGMLVDGAIVVVEYADKRIAEGTGPMHAYVEAAHRMFWPVVSSTATTLCAFLPMLFWPGVPGQFMGMLPVTLIFVLSASLIVALIYLPVMGGVSGRFSRQIHVAGNALRARLPWYVRVALVPVGLFGVFVGAMMVLNPDYLFDSQSTGFMARLPGAVVLIVSAVVASVLMDAAEYRRKRTRIDSAYRRTPFGLFIKFITGNPIMPLVSVAAVIFFVISVFGYFGENNNGVEFFVESEPEQAIVYVRARGNLSLAEKDALVKRAEVMVLEHPGILNAFAFAGDGGLDNNTGGAIAPKDTIGQVQLETYPWEDRPAYAEEFGVDLARLDGDVIIEDLTAKLSQIPGIQIEILAQARGPASGKPVHLRIKGDDWQNLLNATETARAQYDATPGLTLIEDTRPLPGIDWQIDVDVEKAGRYGGDVAIVGAMVQLVTRGILLDTYTPIGSDEEIEIRVRLPEEDRVLSTLDTLKVRTVDGLIPLSNFITRKPVEKLAEINRIDQQRYFDIKADVEPGLYKVLSNGETLGTLKLSTPDGAFDVTGPTGANFSILSSQVDDLAKRLDQGASIVPITANERIAHLTSWLENNPLPNGITFEWTGDQEDQAESQAFLGSAFGAALGLMFIILLAQFNSFYNASLVLLAVVLSTTGVLIGMIVMGQYFSVIMTGTGIVALAGIVVNNNIVLIDTYQEYSRVMPRIEAIIRTAEDRIRPVLLTTITTMAGLAPMMFGLSLDFFGGGYSVNSPTALWWINLATAVVFGLGVSTVLTLVFTPSMLAIRVWFWTYINWFARLLARLGSGRGSRAARDWALARQAKRAKLPEIQWGDDPEPADPITLRAAE</sequence>
<dbReference type="SUPFAM" id="SSF82693">
    <property type="entry name" value="Multidrug efflux transporter AcrB pore domain, PN1, PN2, PC1 and PC2 subdomains"/>
    <property type="match status" value="2"/>
</dbReference>
<dbReference type="Gene3D" id="3.30.70.1430">
    <property type="entry name" value="Multidrug efflux transporter AcrB pore domain"/>
    <property type="match status" value="2"/>
</dbReference>
<dbReference type="Gene3D" id="1.20.1640.10">
    <property type="entry name" value="Multidrug efflux transporter AcrB transmembrane domain"/>
    <property type="match status" value="5"/>
</dbReference>
<reference evidence="3 4" key="1">
    <citation type="submission" date="2017-05" db="EMBL/GenBank/DDBJ databases">
        <authorList>
            <person name="Song R."/>
            <person name="Chenine A.L."/>
            <person name="Ruprecht R.M."/>
        </authorList>
    </citation>
    <scope>NUCLEOTIDE SEQUENCE [LARGE SCALE GENOMIC DNA]</scope>
    <source>
        <strain evidence="3 4">CECT 8663</strain>
    </source>
</reference>
<dbReference type="EMBL" id="FXYH01000006">
    <property type="protein sequence ID" value="SMX40742.1"/>
    <property type="molecule type" value="Genomic_DNA"/>
</dbReference>
<feature type="transmembrane region" description="Helical" evidence="2">
    <location>
        <begin position="1030"/>
        <end position="1050"/>
    </location>
</feature>
<dbReference type="AlphaFoldDB" id="A0A238KF56"/>
<dbReference type="InterPro" id="IPR001036">
    <property type="entry name" value="Acrflvin-R"/>
</dbReference>
<feature type="transmembrane region" description="Helical" evidence="2">
    <location>
        <begin position="332"/>
        <end position="353"/>
    </location>
</feature>
<accession>A0A238KF56</accession>
<feature type="transmembrane region" description="Helical" evidence="2">
    <location>
        <begin position="589"/>
        <end position="619"/>
    </location>
</feature>
<feature type="transmembrane region" description="Helical" evidence="2">
    <location>
        <begin position="12"/>
        <end position="33"/>
    </location>
</feature>
<dbReference type="Proteomes" id="UP000220836">
    <property type="component" value="Unassembled WGS sequence"/>
</dbReference>
<evidence type="ECO:0000256" key="2">
    <source>
        <dbReference type="SAM" id="Phobius"/>
    </source>
</evidence>
<dbReference type="SUPFAM" id="SSF82714">
    <property type="entry name" value="Multidrug efflux transporter AcrB TolC docking domain, DN and DC subdomains"/>
    <property type="match status" value="1"/>
</dbReference>
<feature type="transmembrane region" description="Helical" evidence="2">
    <location>
        <begin position="1141"/>
        <end position="1163"/>
    </location>
</feature>
<dbReference type="PRINTS" id="PR00702">
    <property type="entry name" value="ACRIFLAVINRP"/>
</dbReference>
<evidence type="ECO:0000313" key="4">
    <source>
        <dbReference type="Proteomes" id="UP000220836"/>
    </source>
</evidence>
<feature type="transmembrane region" description="Helical" evidence="2">
    <location>
        <begin position="552"/>
        <end position="569"/>
    </location>
</feature>
<dbReference type="SUPFAM" id="SSF82866">
    <property type="entry name" value="Multidrug efflux transporter AcrB transmembrane domain"/>
    <property type="match status" value="2"/>
</dbReference>
<keyword evidence="2" id="KW-1133">Transmembrane helix</keyword>
<keyword evidence="2" id="KW-0812">Transmembrane</keyword>
<dbReference type="PANTHER" id="PTHR32063:SF0">
    <property type="entry name" value="SWARMING MOTILITY PROTEIN SWRC"/>
    <property type="match status" value="1"/>
</dbReference>
<feature type="transmembrane region" description="Helical" evidence="2">
    <location>
        <begin position="1002"/>
        <end position="1023"/>
    </location>
</feature>
<feature type="transmembrane region" description="Helical" evidence="2">
    <location>
        <begin position="1102"/>
        <end position="1121"/>
    </location>
</feature>
<feature type="region of interest" description="Disordered" evidence="1">
    <location>
        <begin position="1212"/>
        <end position="1232"/>
    </location>
</feature>
<feature type="transmembrane region" description="Helical" evidence="2">
    <location>
        <begin position="432"/>
        <end position="452"/>
    </location>
</feature>
<dbReference type="Gene3D" id="3.30.70.1320">
    <property type="entry name" value="Multidrug efflux transporter AcrB pore domain like"/>
    <property type="match status" value="1"/>
</dbReference>
<keyword evidence="2" id="KW-0472">Membrane</keyword>
<feature type="transmembrane region" description="Helical" evidence="2">
    <location>
        <begin position="1056"/>
        <end position="1081"/>
    </location>
</feature>
<dbReference type="GO" id="GO:0042910">
    <property type="term" value="F:xenobiotic transmembrane transporter activity"/>
    <property type="evidence" value="ECO:0007669"/>
    <property type="project" value="TreeGrafter"/>
</dbReference>
<dbReference type="PANTHER" id="PTHR32063">
    <property type="match status" value="1"/>
</dbReference>